<keyword evidence="2" id="KW-1185">Reference proteome</keyword>
<accession>A0ABT8E6N6</accession>
<organism evidence="1 2">
    <name type="scientific">Fictibacillus terranigra</name>
    <dbReference type="NCBI Taxonomy" id="3058424"/>
    <lineage>
        <taxon>Bacteria</taxon>
        <taxon>Bacillati</taxon>
        <taxon>Bacillota</taxon>
        <taxon>Bacilli</taxon>
        <taxon>Bacillales</taxon>
        <taxon>Fictibacillaceae</taxon>
        <taxon>Fictibacillus</taxon>
    </lineage>
</organism>
<evidence type="ECO:0000313" key="1">
    <source>
        <dbReference type="EMBL" id="MDN4073563.1"/>
    </source>
</evidence>
<dbReference type="Proteomes" id="UP001168694">
    <property type="component" value="Unassembled WGS sequence"/>
</dbReference>
<dbReference type="EMBL" id="JAUHLN010000002">
    <property type="protein sequence ID" value="MDN4073563.1"/>
    <property type="molecule type" value="Genomic_DNA"/>
</dbReference>
<gene>
    <name evidence="1" type="ORF">QYF49_11185</name>
</gene>
<proteinExistence type="predicted"/>
<evidence type="ECO:0000313" key="2">
    <source>
        <dbReference type="Proteomes" id="UP001168694"/>
    </source>
</evidence>
<reference evidence="1" key="1">
    <citation type="submission" date="2023-06" db="EMBL/GenBank/DDBJ databases">
        <title>Draft Genome Sequences of Representative Paenibacillus Polymyxa, Bacillus cereus, Fictibacillus sp., and Brevibacillus agri Strains Isolated from Amazonian Dark Earth.</title>
        <authorList>
            <person name="Pellegrinetti T.A."/>
            <person name="Cunha I.C.M."/>
            <person name="Chaves M.G."/>
            <person name="Freitas A.S."/>
            <person name="Silva A.V.R."/>
            <person name="Tsai S.M."/>
            <person name="Mendes L.W."/>
        </authorList>
    </citation>
    <scope>NUCLEOTIDE SEQUENCE</scope>
    <source>
        <strain evidence="1">CENA-BCM004</strain>
    </source>
</reference>
<comment type="caution">
    <text evidence="1">The sequence shown here is derived from an EMBL/GenBank/DDBJ whole genome shotgun (WGS) entry which is preliminary data.</text>
</comment>
<protein>
    <submittedName>
        <fullName evidence="1">Uncharacterized protein</fullName>
    </submittedName>
</protein>
<dbReference type="RefSeq" id="WP_290399675.1">
    <property type="nucleotide sequence ID" value="NZ_JAUHLN010000002.1"/>
</dbReference>
<name>A0ABT8E6N6_9BACL</name>
<sequence>MDLDHIWNSFLEAIRQTPFVHSAEKKLITGLPFLYIRTDGTADRTKIEEELKNRSMQAMKGSRLNAELSYVRTDSDLYVFRFRFLVPQMKMFCCGNLCEDCIRYH</sequence>